<dbReference type="Proteomes" id="UP000246171">
    <property type="component" value="Unassembled WGS sequence"/>
</dbReference>
<proteinExistence type="predicted"/>
<dbReference type="EMBL" id="MSFU01000002">
    <property type="protein sequence ID" value="PWY84448.1"/>
    <property type="molecule type" value="Genomic_DNA"/>
</dbReference>
<sequence>MARFAAVATPEFDNIDNTLPATLEHLQRAESTICRPTLWHNARIFPPRIGAAVGPTPPATERIIKPRGRIASTMRE</sequence>
<name>A0A317WHB2_ASPEC</name>
<accession>A0A317WHB2</accession>
<dbReference type="AlphaFoldDB" id="A0A317WHB2"/>
<reference evidence="1" key="1">
    <citation type="submission" date="2016-12" db="EMBL/GenBank/DDBJ databases">
        <title>The genomes of Aspergillus section Nigri reveals drivers in fungal speciation.</title>
        <authorList>
            <consortium name="DOE Joint Genome Institute"/>
            <person name="Vesth T.C."/>
            <person name="Nybo J."/>
            <person name="Theobald S."/>
            <person name="Brandl J."/>
            <person name="Frisvad J.C."/>
            <person name="Nielsen K.F."/>
            <person name="Lyhne E.K."/>
            <person name="Kogle M.E."/>
            <person name="Kuo A."/>
            <person name="Riley R."/>
            <person name="Clum A."/>
            <person name="Nolan M."/>
            <person name="Lipzen A."/>
            <person name="Salamov A."/>
            <person name="Henrissat B."/>
            <person name="Wiebenga A."/>
            <person name="De vries R.P."/>
            <person name="Grigoriev I.V."/>
            <person name="Mortensen U.H."/>
            <person name="Andersen M.R."/>
            <person name="Baker S.E."/>
        </authorList>
    </citation>
    <scope>NUCLEOTIDE SEQUENCE</scope>
    <source>
        <strain evidence="1">CBS 122712</strain>
    </source>
</reference>
<evidence type="ECO:0000313" key="2">
    <source>
        <dbReference type="Proteomes" id="UP000246171"/>
    </source>
</evidence>
<keyword evidence="2" id="KW-1185">Reference proteome</keyword>
<evidence type="ECO:0000313" key="1">
    <source>
        <dbReference type="EMBL" id="PWY84448.1"/>
    </source>
</evidence>
<dbReference type="VEuPathDB" id="FungiDB:BO83DRAFT_423085"/>
<gene>
    <name evidence="1" type="ORF">BO83DRAFT_423085</name>
</gene>
<dbReference type="RefSeq" id="XP_025393003.1">
    <property type="nucleotide sequence ID" value="XM_025535078.1"/>
</dbReference>
<dbReference type="GeneID" id="37057040"/>
<protein>
    <submittedName>
        <fullName evidence="1">Uncharacterized protein</fullName>
    </submittedName>
</protein>
<comment type="caution">
    <text evidence="1">The sequence shown here is derived from an EMBL/GenBank/DDBJ whole genome shotgun (WGS) entry which is preliminary data.</text>
</comment>
<organism evidence="1 2">
    <name type="scientific">Aspergillus eucalypticola (strain CBS 122712 / IBT 29274)</name>
    <dbReference type="NCBI Taxonomy" id="1448314"/>
    <lineage>
        <taxon>Eukaryota</taxon>
        <taxon>Fungi</taxon>
        <taxon>Dikarya</taxon>
        <taxon>Ascomycota</taxon>
        <taxon>Pezizomycotina</taxon>
        <taxon>Eurotiomycetes</taxon>
        <taxon>Eurotiomycetidae</taxon>
        <taxon>Eurotiales</taxon>
        <taxon>Aspergillaceae</taxon>
        <taxon>Aspergillus</taxon>
        <taxon>Aspergillus subgen. Circumdati</taxon>
    </lineage>
</organism>